<evidence type="ECO:0000256" key="1">
    <source>
        <dbReference type="SAM" id="Phobius"/>
    </source>
</evidence>
<organism evidence="3 4">
    <name type="scientific">Serratia marcescens</name>
    <dbReference type="NCBI Taxonomy" id="615"/>
    <lineage>
        <taxon>Bacteria</taxon>
        <taxon>Pseudomonadati</taxon>
        <taxon>Pseudomonadota</taxon>
        <taxon>Gammaproteobacteria</taxon>
        <taxon>Enterobacterales</taxon>
        <taxon>Yersiniaceae</taxon>
        <taxon>Serratia</taxon>
    </lineage>
</organism>
<comment type="caution">
    <text evidence="3">The sequence shown here is derived from an EMBL/GenBank/DDBJ whole genome shotgun (WGS) entry which is preliminary data.</text>
</comment>
<protein>
    <submittedName>
        <fullName evidence="3">Intracellular multiplication protein IcmP</fullName>
    </submittedName>
</protein>
<feature type="transmembrane region" description="Helical" evidence="1">
    <location>
        <begin position="21"/>
        <end position="47"/>
    </location>
</feature>
<sequence length="403" mass="44581">MYNRPSQSAWDGDQGQMFLAFCAAVLLCWLFFDSFVYGSCWVLYWLWTAVDVPRIHYWVGEKINLLADTANHAVDVTFDEWLTVMNATSGIFLLFLAPIVVASGIALAQHPVLAFRSKRPINIHTLPQLASSFAPSVTPVLAMASGPDGLMNDPAPANVWALRPEDFTAQLQLVHRKTLDRAAAAAVFTAQLGKPMCDVTNWHPYERALLAVFGLQVFLNDRASASQLLDDLNRSCVVRRFLRRKRVSPVPLFPLANAAFQRVIQAPGVNEWLEGHGYVRSALVGLYARDLRLPPARFRWLKGIDRTLWYGLHSADTAKVFVEGAGIAAQARAEVRACKLRLPRPGIMVEQAVEGLQADLESLGLVYPYIPAVVRRRQATEQSVMSAVYAITDPPDSEAAAAP</sequence>
<evidence type="ECO:0000313" key="3">
    <source>
        <dbReference type="EMBL" id="TQI77583.1"/>
    </source>
</evidence>
<evidence type="ECO:0000259" key="2">
    <source>
        <dbReference type="Pfam" id="PF23127"/>
    </source>
</evidence>
<dbReference type="RefSeq" id="WP_141973197.1">
    <property type="nucleotide sequence ID" value="NZ_VFMJ01000002.1"/>
</dbReference>
<gene>
    <name evidence="3" type="ORF">FHU12_5454</name>
</gene>
<keyword evidence="1" id="KW-0472">Membrane</keyword>
<reference evidence="3 4" key="2">
    <citation type="submission" date="2019-07" db="EMBL/GenBank/DDBJ databases">
        <title>Investigation of anaerobic lignin degradation for improved lignocellulosic biofuels.</title>
        <authorList>
            <person name="Deangelis K.PhD."/>
        </authorList>
    </citation>
    <scope>NUCLEOTIDE SEQUENCE [LARGE SCALE GENOMIC DNA]</scope>
    <source>
        <strain evidence="3 4">106R</strain>
    </source>
</reference>
<dbReference type="AlphaFoldDB" id="A0AA46K0Z3"/>
<accession>A0AA46K0Z3</accession>
<feature type="transmembrane region" description="Helical" evidence="1">
    <location>
        <begin position="87"/>
        <end position="108"/>
    </location>
</feature>
<dbReference type="InterPro" id="IPR056464">
    <property type="entry name" value="DotM_C"/>
</dbReference>
<name>A0AA46K0Z3_SERMA</name>
<dbReference type="Pfam" id="PF23127">
    <property type="entry name" value="DotM_C"/>
    <property type="match status" value="1"/>
</dbReference>
<dbReference type="EMBL" id="VFMJ01000002">
    <property type="protein sequence ID" value="TQI77583.1"/>
    <property type="molecule type" value="Genomic_DNA"/>
</dbReference>
<proteinExistence type="predicted"/>
<feature type="domain" description="DotM C-terminal cytoplasmic" evidence="2">
    <location>
        <begin position="183"/>
        <end position="357"/>
    </location>
</feature>
<dbReference type="Proteomes" id="UP000320710">
    <property type="component" value="Unassembled WGS sequence"/>
</dbReference>
<keyword evidence="1" id="KW-0812">Transmembrane</keyword>
<keyword evidence="1" id="KW-1133">Transmembrane helix</keyword>
<reference evidence="3 4" key="1">
    <citation type="submission" date="2019-06" db="EMBL/GenBank/DDBJ databases">
        <authorList>
            <person name="Deangelis K."/>
            <person name="Huntemann M."/>
            <person name="Clum A."/>
            <person name="Pillay M."/>
            <person name="Palaniappan K."/>
            <person name="Varghese N."/>
            <person name="Mikhailova N."/>
            <person name="Stamatis D."/>
            <person name="Reddy T."/>
            <person name="Daum C."/>
            <person name="Shapiro N."/>
            <person name="Ivanova N."/>
            <person name="Kyrpides N."/>
            <person name="Woyke T."/>
        </authorList>
    </citation>
    <scope>NUCLEOTIDE SEQUENCE [LARGE SCALE GENOMIC DNA]</scope>
    <source>
        <strain evidence="3 4">106R</strain>
    </source>
</reference>
<evidence type="ECO:0000313" key="4">
    <source>
        <dbReference type="Proteomes" id="UP000320710"/>
    </source>
</evidence>